<evidence type="ECO:0000313" key="3">
    <source>
        <dbReference type="Proteomes" id="UP000192247"/>
    </source>
</evidence>
<comment type="caution">
    <text evidence="2">The sequence shown here is derived from an EMBL/GenBank/DDBJ whole genome shotgun (WGS) entry which is preliminary data.</text>
</comment>
<evidence type="ECO:0000313" key="2">
    <source>
        <dbReference type="EMBL" id="OQR70903.1"/>
    </source>
</evidence>
<feature type="region of interest" description="Disordered" evidence="1">
    <location>
        <begin position="114"/>
        <end position="143"/>
    </location>
</feature>
<feature type="compositionally biased region" description="Basic and acidic residues" evidence="1">
    <location>
        <begin position="131"/>
        <end position="143"/>
    </location>
</feature>
<dbReference type="InParanoid" id="A0A1V9XBX7"/>
<protein>
    <submittedName>
        <fullName evidence="2">Uncharacterized protein</fullName>
    </submittedName>
</protein>
<feature type="non-terminal residue" evidence="2">
    <location>
        <position position="1"/>
    </location>
</feature>
<name>A0A1V9XBX7_9ACAR</name>
<keyword evidence="3" id="KW-1185">Reference proteome</keyword>
<proteinExistence type="predicted"/>
<organism evidence="2 3">
    <name type="scientific">Tropilaelaps mercedesae</name>
    <dbReference type="NCBI Taxonomy" id="418985"/>
    <lineage>
        <taxon>Eukaryota</taxon>
        <taxon>Metazoa</taxon>
        <taxon>Ecdysozoa</taxon>
        <taxon>Arthropoda</taxon>
        <taxon>Chelicerata</taxon>
        <taxon>Arachnida</taxon>
        <taxon>Acari</taxon>
        <taxon>Parasitiformes</taxon>
        <taxon>Mesostigmata</taxon>
        <taxon>Gamasina</taxon>
        <taxon>Dermanyssoidea</taxon>
        <taxon>Laelapidae</taxon>
        <taxon>Tropilaelaps</taxon>
    </lineage>
</organism>
<sequence>FASSKGTLLHQNELFLKPIRKLYLYFRCVYGLRIERRHSCCSLYLFGGHYVSGFTCFFRLALPYGCPVYPWRSALRPACSRAMVSRKMRSSVPQPSAISYSCDSSRIRALPRHHRNGHEPAQHGTMRRARHPTDHHLLERDIKREEERKKEIESIYMVVRGK</sequence>
<evidence type="ECO:0000256" key="1">
    <source>
        <dbReference type="SAM" id="MobiDB-lite"/>
    </source>
</evidence>
<dbReference type="Proteomes" id="UP000192247">
    <property type="component" value="Unassembled WGS sequence"/>
</dbReference>
<gene>
    <name evidence="2" type="ORF">BIW11_11326</name>
</gene>
<accession>A0A1V9XBX7</accession>
<reference evidence="2 3" key="1">
    <citation type="journal article" date="2017" name="Gigascience">
        <title>Draft genome of the honey bee ectoparasitic mite, Tropilaelaps mercedesae, is shaped by the parasitic life history.</title>
        <authorList>
            <person name="Dong X."/>
            <person name="Armstrong S.D."/>
            <person name="Xia D."/>
            <person name="Makepeace B.L."/>
            <person name="Darby A.C."/>
            <person name="Kadowaki T."/>
        </authorList>
    </citation>
    <scope>NUCLEOTIDE SEQUENCE [LARGE SCALE GENOMIC DNA]</scope>
    <source>
        <strain evidence="2">Wuxi-XJTLU</strain>
    </source>
</reference>
<dbReference type="AlphaFoldDB" id="A0A1V9XBX7"/>
<dbReference type="EMBL" id="MNPL01015829">
    <property type="protein sequence ID" value="OQR70903.1"/>
    <property type="molecule type" value="Genomic_DNA"/>
</dbReference>